<feature type="domain" description="XACb0070 ribbon-helix-helix" evidence="1">
    <location>
        <begin position="2"/>
        <end position="60"/>
    </location>
</feature>
<dbReference type="GO" id="GO:0006355">
    <property type="term" value="P:regulation of DNA-templated transcription"/>
    <property type="evidence" value="ECO:0007669"/>
    <property type="project" value="InterPro"/>
</dbReference>
<dbReference type="InterPro" id="IPR013321">
    <property type="entry name" value="Arc_rbn_hlx_hlx"/>
</dbReference>
<sequence>MVRSHLARIGLKKGDLSKFVDEAVRGEVLRRTVKEVQDQNADLSEDQAIDFADEAVAWARANPA</sequence>
<protein>
    <recommendedName>
        <fullName evidence="1">XACb0070 ribbon-helix-helix domain-containing protein</fullName>
    </recommendedName>
</protein>
<dbReference type="Pfam" id="PF16762">
    <property type="entry name" value="RHH_6"/>
    <property type="match status" value="1"/>
</dbReference>
<organism evidence="2 3">
    <name type="scientific">Entotheonella factor</name>
    <dbReference type="NCBI Taxonomy" id="1429438"/>
    <lineage>
        <taxon>Bacteria</taxon>
        <taxon>Pseudomonadati</taxon>
        <taxon>Nitrospinota/Tectimicrobiota group</taxon>
        <taxon>Candidatus Tectimicrobiota</taxon>
        <taxon>Candidatus Entotheonellia</taxon>
        <taxon>Candidatus Entotheonellales</taxon>
        <taxon>Candidatus Entotheonellaceae</taxon>
        <taxon>Candidatus Entotheonella</taxon>
    </lineage>
</organism>
<reference evidence="2 3" key="1">
    <citation type="journal article" date="2014" name="Nature">
        <title>An environmental bacterial taxon with a large and distinct metabolic repertoire.</title>
        <authorList>
            <person name="Wilson M.C."/>
            <person name="Mori T."/>
            <person name="Ruckert C."/>
            <person name="Uria A.R."/>
            <person name="Helf M.J."/>
            <person name="Takada K."/>
            <person name="Gernert C."/>
            <person name="Steffens U.A."/>
            <person name="Heycke N."/>
            <person name="Schmitt S."/>
            <person name="Rinke C."/>
            <person name="Helfrich E.J."/>
            <person name="Brachmann A.O."/>
            <person name="Gurgui C."/>
            <person name="Wakimoto T."/>
            <person name="Kracht M."/>
            <person name="Crusemann M."/>
            <person name="Hentschel U."/>
            <person name="Abe I."/>
            <person name="Matsunaga S."/>
            <person name="Kalinowski J."/>
            <person name="Takeyama H."/>
            <person name="Piel J."/>
        </authorList>
    </citation>
    <scope>NUCLEOTIDE SEQUENCE [LARGE SCALE GENOMIC DNA]</scope>
    <source>
        <strain evidence="3">TSY1</strain>
    </source>
</reference>
<keyword evidence="3" id="KW-1185">Reference proteome</keyword>
<dbReference type="EMBL" id="AZHW01000910">
    <property type="protein sequence ID" value="ETW95501.1"/>
    <property type="molecule type" value="Genomic_DNA"/>
</dbReference>
<dbReference type="Proteomes" id="UP000019141">
    <property type="component" value="Unassembled WGS sequence"/>
</dbReference>
<dbReference type="Gene3D" id="1.10.1220.10">
    <property type="entry name" value="Met repressor-like"/>
    <property type="match status" value="1"/>
</dbReference>
<comment type="caution">
    <text evidence="2">The sequence shown here is derived from an EMBL/GenBank/DDBJ whole genome shotgun (WGS) entry which is preliminary data.</text>
</comment>
<dbReference type="HOGENOM" id="CLU_192902_0_0_7"/>
<dbReference type="AlphaFoldDB" id="W4LDV3"/>
<gene>
    <name evidence="2" type="ORF">ETSY1_30385</name>
</gene>
<name>W4LDV3_ENTF1</name>
<accession>W4LDV3</accession>
<evidence type="ECO:0000313" key="2">
    <source>
        <dbReference type="EMBL" id="ETW95501.1"/>
    </source>
</evidence>
<evidence type="ECO:0000313" key="3">
    <source>
        <dbReference type="Proteomes" id="UP000019141"/>
    </source>
</evidence>
<proteinExistence type="predicted"/>
<evidence type="ECO:0000259" key="1">
    <source>
        <dbReference type="Pfam" id="PF16762"/>
    </source>
</evidence>
<dbReference type="InterPro" id="IPR031914">
    <property type="entry name" value="XACb0070_RHH_dom"/>
</dbReference>